<evidence type="ECO:0000259" key="1">
    <source>
        <dbReference type="Pfam" id="PF03435"/>
    </source>
</evidence>
<feature type="domain" description="Saccharopine dehydrogenase NADP binding" evidence="1">
    <location>
        <begin position="5"/>
        <end position="105"/>
    </location>
</feature>
<name>A0A5E6VAP5_PSEFL</name>
<evidence type="ECO:0000313" key="3">
    <source>
        <dbReference type="Proteomes" id="UP000325607"/>
    </source>
</evidence>
<reference evidence="2 3" key="1">
    <citation type="submission" date="2019-09" db="EMBL/GenBank/DDBJ databases">
        <authorList>
            <person name="Chandra G."/>
            <person name="Truman W A."/>
        </authorList>
    </citation>
    <scope>NUCLEOTIDE SEQUENCE [LARGE SCALE GENOMIC DNA]</scope>
    <source>
        <strain evidence="2">PS645</strain>
    </source>
</reference>
<dbReference type="PANTHER" id="PTHR43781:SF1">
    <property type="entry name" value="SACCHAROPINE DEHYDROGENASE"/>
    <property type="match status" value="1"/>
</dbReference>
<dbReference type="OrthoDB" id="4420885at2"/>
<dbReference type="EMBL" id="CABVGX010000036">
    <property type="protein sequence ID" value="VVN14720.1"/>
    <property type="molecule type" value="Genomic_DNA"/>
</dbReference>
<dbReference type="InterPro" id="IPR036291">
    <property type="entry name" value="NAD(P)-bd_dom_sf"/>
</dbReference>
<accession>A0A5E6VAP5</accession>
<sequence>MSMLLIYGAAGYTGRLAAERAKELGLDFEIAGRNSQRIESLAAKLDVPYRVFDTDDAEGSLSGISVLLNVAGPFAHTAEPLMHACIKAGVHYLDITAEINTYRMAERLGAEAAVNHVMLLPGVGWDVVPTDSLAVHVAKRAVTPVALGIALQVPGSMSRGSAMSVSEIIGAGVLARVDGELVATPDAAPRHFDFGQGPVLCAPLSFGDLVTGWHSTGIPNIAMFVHITGDAFPEGDLAQLPEGPTPEQRAAHRARAVVEVTGTEGTIVCSMIETVNGYSFTPLAAVEAARRVLNGERQPGFATPTKVFGDGFAESIAGTVITDF</sequence>
<gene>
    <name evidence="2" type="ORF">PS645_03980</name>
</gene>
<dbReference type="Proteomes" id="UP000325607">
    <property type="component" value="Unassembled WGS sequence"/>
</dbReference>
<dbReference type="InterPro" id="IPR005097">
    <property type="entry name" value="Sacchrp_dh_NADP-bd"/>
</dbReference>
<dbReference type="RefSeq" id="WP_150581939.1">
    <property type="nucleotide sequence ID" value="NZ_CABVGX010000036.1"/>
</dbReference>
<dbReference type="Pfam" id="PF03435">
    <property type="entry name" value="Sacchrp_dh_NADP"/>
    <property type="match status" value="1"/>
</dbReference>
<organism evidence="2 3">
    <name type="scientific">Pseudomonas fluorescens</name>
    <dbReference type="NCBI Taxonomy" id="294"/>
    <lineage>
        <taxon>Bacteria</taxon>
        <taxon>Pseudomonadati</taxon>
        <taxon>Pseudomonadota</taxon>
        <taxon>Gammaproteobacteria</taxon>
        <taxon>Pseudomonadales</taxon>
        <taxon>Pseudomonadaceae</taxon>
        <taxon>Pseudomonas</taxon>
    </lineage>
</organism>
<protein>
    <recommendedName>
        <fullName evidence="1">Saccharopine dehydrogenase NADP binding domain-containing protein</fullName>
    </recommendedName>
</protein>
<evidence type="ECO:0000313" key="2">
    <source>
        <dbReference type="EMBL" id="VVN14720.1"/>
    </source>
</evidence>
<proteinExistence type="predicted"/>
<dbReference type="Gene3D" id="3.40.50.720">
    <property type="entry name" value="NAD(P)-binding Rossmann-like Domain"/>
    <property type="match status" value="1"/>
</dbReference>
<dbReference type="SUPFAM" id="SSF51735">
    <property type="entry name" value="NAD(P)-binding Rossmann-fold domains"/>
    <property type="match status" value="1"/>
</dbReference>
<dbReference type="AlphaFoldDB" id="A0A5E6VAP5"/>
<dbReference type="PANTHER" id="PTHR43781">
    <property type="entry name" value="SACCHAROPINE DEHYDROGENASE"/>
    <property type="match status" value="1"/>
</dbReference>